<organism evidence="3 4">
    <name type="scientific">Nannocystis pusilla</name>
    <dbReference type="NCBI Taxonomy" id="889268"/>
    <lineage>
        <taxon>Bacteria</taxon>
        <taxon>Pseudomonadati</taxon>
        <taxon>Myxococcota</taxon>
        <taxon>Polyangia</taxon>
        <taxon>Nannocystales</taxon>
        <taxon>Nannocystaceae</taxon>
        <taxon>Nannocystis</taxon>
    </lineage>
</organism>
<dbReference type="SUPFAM" id="SSF52833">
    <property type="entry name" value="Thioredoxin-like"/>
    <property type="match status" value="1"/>
</dbReference>
<proteinExistence type="predicted"/>
<reference evidence="3" key="1">
    <citation type="submission" date="2021-08" db="EMBL/GenBank/DDBJ databases">
        <authorList>
            <person name="Stevens D.C."/>
        </authorList>
    </citation>
    <scope>NUCLEOTIDE SEQUENCE</scope>
    <source>
        <strain evidence="3">DSM 53165</strain>
    </source>
</reference>
<keyword evidence="1" id="KW-0732">Signal</keyword>
<evidence type="ECO:0000256" key="1">
    <source>
        <dbReference type="SAM" id="SignalP"/>
    </source>
</evidence>
<comment type="caution">
    <text evidence="3">The sequence shown here is derived from an EMBL/GenBank/DDBJ whole genome shotgun (WGS) entry which is preliminary data.</text>
</comment>
<evidence type="ECO:0000313" key="3">
    <source>
        <dbReference type="EMBL" id="MBZ5707660.1"/>
    </source>
</evidence>
<protein>
    <submittedName>
        <fullName evidence="3">Thioredoxin family protein</fullName>
    </submittedName>
</protein>
<gene>
    <name evidence="3" type="ORF">K7C98_00215</name>
</gene>
<feature type="signal peptide" evidence="1">
    <location>
        <begin position="1"/>
        <end position="20"/>
    </location>
</feature>
<dbReference type="PROSITE" id="PS51257">
    <property type="entry name" value="PROKAR_LIPOPROTEIN"/>
    <property type="match status" value="1"/>
</dbReference>
<accession>A0ABS7THG2</accession>
<dbReference type="EMBL" id="JAIRAU010000001">
    <property type="protein sequence ID" value="MBZ5707660.1"/>
    <property type="molecule type" value="Genomic_DNA"/>
</dbReference>
<keyword evidence="4" id="KW-1185">Reference proteome</keyword>
<dbReference type="InterPro" id="IPR013766">
    <property type="entry name" value="Thioredoxin_domain"/>
</dbReference>
<evidence type="ECO:0000259" key="2">
    <source>
        <dbReference type="PROSITE" id="PS51352"/>
    </source>
</evidence>
<dbReference type="Pfam" id="PF13899">
    <property type="entry name" value="Thioredoxin_7"/>
    <property type="match status" value="1"/>
</dbReference>
<evidence type="ECO:0000313" key="4">
    <source>
        <dbReference type="Proteomes" id="UP001139031"/>
    </source>
</evidence>
<feature type="chain" id="PRO_5045955541" evidence="1">
    <location>
        <begin position="21"/>
        <end position="192"/>
    </location>
</feature>
<dbReference type="Proteomes" id="UP001139031">
    <property type="component" value="Unassembled WGS sequence"/>
</dbReference>
<dbReference type="PROSITE" id="PS51352">
    <property type="entry name" value="THIOREDOXIN_2"/>
    <property type="match status" value="1"/>
</dbReference>
<sequence>MRVLSLSVSLSVCACLFAHVSGCSSPPPAPQAAPAPARAAAQPAGEALVGYDLRRLRPRDEETLAAMFDRLLAQAVADGKRVAVLFSADWCEPCRELETELGNRHKAAEIGDVRFLELKEEDWTAAARMDEFNELRRRWADQVGSYPLLLLLDAQGKRVEEMKQAIERLEAAKIEPTLAHWLADTRPKNSAS</sequence>
<dbReference type="RefSeq" id="WP_224189423.1">
    <property type="nucleotide sequence ID" value="NZ_JAIRAU010000001.1"/>
</dbReference>
<dbReference type="Gene3D" id="3.40.30.10">
    <property type="entry name" value="Glutaredoxin"/>
    <property type="match status" value="1"/>
</dbReference>
<feature type="domain" description="Thioredoxin" evidence="2">
    <location>
        <begin position="29"/>
        <end position="179"/>
    </location>
</feature>
<dbReference type="InterPro" id="IPR036249">
    <property type="entry name" value="Thioredoxin-like_sf"/>
</dbReference>
<name>A0ABS7THG2_9BACT</name>